<dbReference type="PROSITE" id="PS50600">
    <property type="entry name" value="ULP_PROTEASE"/>
    <property type="match status" value="1"/>
</dbReference>
<keyword evidence="2" id="KW-0645">Protease</keyword>
<dbReference type="SUPFAM" id="SSF54001">
    <property type="entry name" value="Cysteine proteinases"/>
    <property type="match status" value="1"/>
</dbReference>
<proteinExistence type="inferred from homology"/>
<organism evidence="6 7">
    <name type="scientific">Cuscuta europaea</name>
    <name type="common">European dodder</name>
    <dbReference type="NCBI Taxonomy" id="41803"/>
    <lineage>
        <taxon>Eukaryota</taxon>
        <taxon>Viridiplantae</taxon>
        <taxon>Streptophyta</taxon>
        <taxon>Embryophyta</taxon>
        <taxon>Tracheophyta</taxon>
        <taxon>Spermatophyta</taxon>
        <taxon>Magnoliopsida</taxon>
        <taxon>eudicotyledons</taxon>
        <taxon>Gunneridae</taxon>
        <taxon>Pentapetalae</taxon>
        <taxon>asterids</taxon>
        <taxon>lamiids</taxon>
        <taxon>Solanales</taxon>
        <taxon>Convolvulaceae</taxon>
        <taxon>Cuscuteae</taxon>
        <taxon>Cuscuta</taxon>
        <taxon>Cuscuta subgen. Cuscuta</taxon>
    </lineage>
</organism>
<dbReference type="GO" id="GO:0006508">
    <property type="term" value="P:proteolysis"/>
    <property type="evidence" value="ECO:0007669"/>
    <property type="project" value="UniProtKB-KW"/>
</dbReference>
<dbReference type="PANTHER" id="PTHR46915">
    <property type="entry name" value="UBIQUITIN-LIKE PROTEASE 4-RELATED"/>
    <property type="match status" value="1"/>
</dbReference>
<dbReference type="Proteomes" id="UP001152484">
    <property type="component" value="Unassembled WGS sequence"/>
</dbReference>
<sequence length="347" mass="40706">MQRQNMPFYGESICMRVNYSFAKNVPRKKRSKRGYINKKGWQHDGSVVKLKTHLLHVKAKKIRTCKKQICMDFAETSDDEVIPHNAMHCRGRSRRRYESNGLGKLDSDAFECYMGKIWMKFSEERKSLFTCLDSLWYHLYTDRTTKAKVLDWIKKKEIFTRKYVIVPIIQWGHWCLLIMCNMGKTFQSETPCLLLLDSLQDAHAKQLESGIRKFVFDLYCTGERTETKQMIKKIPFRVPKVPQQRNNDMCGYYVLYFIDRFLGLAPEDFSLSEGYPYYMKEDWFTPEELDVFCKELVSSCMDSSECDESSSDSDVIELGAHRTSVAAITIFEHETLIEFEELNSLLG</sequence>
<reference evidence="6" key="1">
    <citation type="submission" date="2022-07" db="EMBL/GenBank/DDBJ databases">
        <authorList>
            <person name="Macas J."/>
            <person name="Novak P."/>
            <person name="Neumann P."/>
        </authorList>
    </citation>
    <scope>NUCLEOTIDE SEQUENCE</scope>
</reference>
<evidence type="ECO:0000256" key="2">
    <source>
        <dbReference type="ARBA" id="ARBA00022670"/>
    </source>
</evidence>
<dbReference type="PANTHER" id="PTHR46915:SF6">
    <property type="entry name" value="CYSTEINE PROTEINASES SUPERFAMILY PROTEIN"/>
    <property type="match status" value="1"/>
</dbReference>
<keyword evidence="7" id="KW-1185">Reference proteome</keyword>
<dbReference type="Gene3D" id="1.10.418.20">
    <property type="match status" value="1"/>
</dbReference>
<evidence type="ECO:0000259" key="5">
    <source>
        <dbReference type="PROSITE" id="PS50600"/>
    </source>
</evidence>
<accession>A0A9P0YBS8</accession>
<evidence type="ECO:0000256" key="1">
    <source>
        <dbReference type="ARBA" id="ARBA00005234"/>
    </source>
</evidence>
<comment type="similarity">
    <text evidence="1">Belongs to the peptidase C48 family.</text>
</comment>
<dbReference type="GO" id="GO:0016926">
    <property type="term" value="P:protein desumoylation"/>
    <property type="evidence" value="ECO:0007669"/>
    <property type="project" value="UniProtKB-ARBA"/>
</dbReference>
<dbReference type="GO" id="GO:0008234">
    <property type="term" value="F:cysteine-type peptidase activity"/>
    <property type="evidence" value="ECO:0007669"/>
    <property type="project" value="UniProtKB-KW"/>
</dbReference>
<dbReference type="OrthoDB" id="1939479at2759"/>
<name>A0A9P0YBS8_CUSEU</name>
<protein>
    <recommendedName>
        <fullName evidence="5">Ubiquitin-like protease family profile domain-containing protein</fullName>
    </recommendedName>
</protein>
<evidence type="ECO:0000313" key="7">
    <source>
        <dbReference type="Proteomes" id="UP001152484"/>
    </source>
</evidence>
<gene>
    <name evidence="6" type="ORF">CEURO_LOCUS63</name>
</gene>
<evidence type="ECO:0000256" key="3">
    <source>
        <dbReference type="ARBA" id="ARBA00022801"/>
    </source>
</evidence>
<keyword evidence="3" id="KW-0378">Hydrolase</keyword>
<evidence type="ECO:0000313" key="6">
    <source>
        <dbReference type="EMBL" id="CAH9050406.1"/>
    </source>
</evidence>
<dbReference type="Gene3D" id="3.30.310.130">
    <property type="entry name" value="Ubiquitin-related"/>
    <property type="match status" value="1"/>
</dbReference>
<keyword evidence="4" id="KW-0788">Thiol protease</keyword>
<dbReference type="InterPro" id="IPR003653">
    <property type="entry name" value="Peptidase_C48_C"/>
</dbReference>
<feature type="domain" description="Ubiquitin-like protease family profile" evidence="5">
    <location>
        <begin position="71"/>
        <end position="261"/>
    </location>
</feature>
<dbReference type="InterPro" id="IPR038765">
    <property type="entry name" value="Papain-like_cys_pep_sf"/>
</dbReference>
<dbReference type="AlphaFoldDB" id="A0A9P0YBS8"/>
<dbReference type="Pfam" id="PF02902">
    <property type="entry name" value="Peptidase_C48"/>
    <property type="match status" value="1"/>
</dbReference>
<comment type="caution">
    <text evidence="6">The sequence shown here is derived from an EMBL/GenBank/DDBJ whole genome shotgun (WGS) entry which is preliminary data.</text>
</comment>
<dbReference type="EMBL" id="CAMAPE010000001">
    <property type="protein sequence ID" value="CAH9050406.1"/>
    <property type="molecule type" value="Genomic_DNA"/>
</dbReference>
<evidence type="ECO:0000256" key="4">
    <source>
        <dbReference type="ARBA" id="ARBA00022807"/>
    </source>
</evidence>